<feature type="compositionally biased region" description="Polar residues" evidence="1">
    <location>
        <begin position="1"/>
        <end position="12"/>
    </location>
</feature>
<feature type="region of interest" description="Disordered" evidence="1">
    <location>
        <begin position="1"/>
        <end position="26"/>
    </location>
</feature>
<reference evidence="2" key="1">
    <citation type="submission" date="2023-03" db="EMBL/GenBank/DDBJ databases">
        <title>Massive genome expansion in bonnet fungi (Mycena s.s.) driven by repeated elements and novel gene families across ecological guilds.</title>
        <authorList>
            <consortium name="Lawrence Berkeley National Laboratory"/>
            <person name="Harder C.B."/>
            <person name="Miyauchi S."/>
            <person name="Viragh M."/>
            <person name="Kuo A."/>
            <person name="Thoen E."/>
            <person name="Andreopoulos B."/>
            <person name="Lu D."/>
            <person name="Skrede I."/>
            <person name="Drula E."/>
            <person name="Henrissat B."/>
            <person name="Morin E."/>
            <person name="Kohler A."/>
            <person name="Barry K."/>
            <person name="LaButti K."/>
            <person name="Morin E."/>
            <person name="Salamov A."/>
            <person name="Lipzen A."/>
            <person name="Mereny Z."/>
            <person name="Hegedus B."/>
            <person name="Baldrian P."/>
            <person name="Stursova M."/>
            <person name="Weitz H."/>
            <person name="Taylor A."/>
            <person name="Grigoriev I.V."/>
            <person name="Nagy L.G."/>
            <person name="Martin F."/>
            <person name="Kauserud H."/>
        </authorList>
    </citation>
    <scope>NUCLEOTIDE SEQUENCE</scope>
    <source>
        <strain evidence="2">9144</strain>
    </source>
</reference>
<dbReference type="EMBL" id="JARJCW010000006">
    <property type="protein sequence ID" value="KAJ7223461.1"/>
    <property type="molecule type" value="Genomic_DNA"/>
</dbReference>
<evidence type="ECO:0000313" key="3">
    <source>
        <dbReference type="Proteomes" id="UP001219525"/>
    </source>
</evidence>
<name>A0AAD7E1D0_9AGAR</name>
<feature type="compositionally biased region" description="Basic and acidic residues" evidence="1">
    <location>
        <begin position="94"/>
        <end position="114"/>
    </location>
</feature>
<protein>
    <submittedName>
        <fullName evidence="2">Uncharacterized protein</fullName>
    </submittedName>
</protein>
<dbReference type="Proteomes" id="UP001219525">
    <property type="component" value="Unassembled WGS sequence"/>
</dbReference>
<proteinExistence type="predicted"/>
<evidence type="ECO:0000313" key="2">
    <source>
        <dbReference type="EMBL" id="KAJ7223461.1"/>
    </source>
</evidence>
<comment type="caution">
    <text evidence="2">The sequence shown here is derived from an EMBL/GenBank/DDBJ whole genome shotgun (WGS) entry which is preliminary data.</text>
</comment>
<dbReference type="AlphaFoldDB" id="A0AAD7E1D0"/>
<gene>
    <name evidence="2" type="ORF">GGX14DRAFT_558028</name>
</gene>
<feature type="compositionally biased region" description="Acidic residues" evidence="1">
    <location>
        <begin position="115"/>
        <end position="127"/>
    </location>
</feature>
<evidence type="ECO:0000256" key="1">
    <source>
        <dbReference type="SAM" id="MobiDB-lite"/>
    </source>
</evidence>
<accession>A0AAD7E1D0</accession>
<sequence>MDPDPASNNGTPHRSRSFDNSGGGPVFESPCSRRGCSHVFTYSGTNPFVDLAAMVAMHRRHCVGVDRGTSTSRGCPRTEWQAPASLVQQFAASKSERGERWRSSRSSFADRDVGDMDYEDTWSDEESGLSPMDEGSHEAPSDVPANGVTRGRPGADGPLEAERATDAIGDQRAPVAAGTTAHSYN</sequence>
<keyword evidence="3" id="KW-1185">Reference proteome</keyword>
<organism evidence="2 3">
    <name type="scientific">Mycena pura</name>
    <dbReference type="NCBI Taxonomy" id="153505"/>
    <lineage>
        <taxon>Eukaryota</taxon>
        <taxon>Fungi</taxon>
        <taxon>Dikarya</taxon>
        <taxon>Basidiomycota</taxon>
        <taxon>Agaricomycotina</taxon>
        <taxon>Agaricomycetes</taxon>
        <taxon>Agaricomycetidae</taxon>
        <taxon>Agaricales</taxon>
        <taxon>Marasmiineae</taxon>
        <taxon>Mycenaceae</taxon>
        <taxon>Mycena</taxon>
    </lineage>
</organism>
<feature type="region of interest" description="Disordered" evidence="1">
    <location>
        <begin position="90"/>
        <end position="185"/>
    </location>
</feature>